<evidence type="ECO:0000259" key="5">
    <source>
        <dbReference type="Pfam" id="PF08100"/>
    </source>
</evidence>
<dbReference type="InterPro" id="IPR036390">
    <property type="entry name" value="WH_DNA-bd_sf"/>
</dbReference>
<dbReference type="CDD" id="cd02440">
    <property type="entry name" value="AdoMet_MTases"/>
    <property type="match status" value="1"/>
</dbReference>
<dbReference type="Gene3D" id="3.40.50.150">
    <property type="entry name" value="Vaccinia Virus protein VP39"/>
    <property type="match status" value="1"/>
</dbReference>
<dbReference type="PANTHER" id="PTHR43712">
    <property type="entry name" value="PUTATIVE (AFU_ORTHOLOGUE AFUA_4G14580)-RELATED"/>
    <property type="match status" value="1"/>
</dbReference>
<dbReference type="InterPro" id="IPR036388">
    <property type="entry name" value="WH-like_DNA-bd_sf"/>
</dbReference>
<feature type="domain" description="O-methyltransferase dimerisation" evidence="5">
    <location>
        <begin position="56"/>
        <end position="125"/>
    </location>
</feature>
<comment type="caution">
    <text evidence="7">The sequence shown here is derived from an EMBL/GenBank/DDBJ whole genome shotgun (WGS) entry which is preliminary data.</text>
</comment>
<evidence type="ECO:0000256" key="4">
    <source>
        <dbReference type="SAM" id="MobiDB-lite"/>
    </source>
</evidence>
<dbReference type="InterPro" id="IPR012967">
    <property type="entry name" value="COMT_dimerisation"/>
</dbReference>
<reference evidence="8" key="1">
    <citation type="submission" date="2015-09" db="EMBL/GenBank/DDBJ databases">
        <authorList>
            <person name="Graham D.E."/>
            <person name="Mahan K.M."/>
            <person name="Klingeman D.M."/>
            <person name="Fida T."/>
            <person name="Giannone R.J."/>
            <person name="Hettich R.L."/>
            <person name="Parry R.J."/>
            <person name="Spain J.C."/>
        </authorList>
    </citation>
    <scope>NUCLEOTIDE SEQUENCE [LARGE SCALE GENOMIC DNA]</scope>
    <source>
        <strain evidence="8">JCM 4701</strain>
    </source>
</reference>
<feature type="domain" description="Methyltransferase" evidence="6">
    <location>
        <begin position="220"/>
        <end position="316"/>
    </location>
</feature>
<dbReference type="PROSITE" id="PS51683">
    <property type="entry name" value="SAM_OMT_II"/>
    <property type="match status" value="1"/>
</dbReference>
<dbReference type="Gene3D" id="1.10.10.10">
    <property type="entry name" value="Winged helix-like DNA-binding domain superfamily/Winged helix DNA-binding domain"/>
    <property type="match status" value="1"/>
</dbReference>
<feature type="compositionally biased region" description="Polar residues" evidence="4">
    <location>
        <begin position="1"/>
        <end position="10"/>
    </location>
</feature>
<keyword evidence="8" id="KW-1185">Reference proteome</keyword>
<dbReference type="Pfam" id="PF13649">
    <property type="entry name" value="Methyltransf_25"/>
    <property type="match status" value="1"/>
</dbReference>
<dbReference type="GO" id="GO:0032259">
    <property type="term" value="P:methylation"/>
    <property type="evidence" value="ECO:0007669"/>
    <property type="project" value="UniProtKB-KW"/>
</dbReference>
<evidence type="ECO:0000313" key="8">
    <source>
        <dbReference type="Proteomes" id="UP000236047"/>
    </source>
</evidence>
<feature type="region of interest" description="Disordered" evidence="4">
    <location>
        <begin position="1"/>
        <end position="26"/>
    </location>
</feature>
<dbReference type="AlphaFoldDB" id="A0A2N8PJH1"/>
<gene>
    <name evidence="7" type="ORF">AOB60_10475</name>
</gene>
<organism evidence="7 8">
    <name type="scientific">Streptomyces noursei</name>
    <name type="common">Streptomyces albulus</name>
    <dbReference type="NCBI Taxonomy" id="1971"/>
    <lineage>
        <taxon>Bacteria</taxon>
        <taxon>Bacillati</taxon>
        <taxon>Actinomycetota</taxon>
        <taxon>Actinomycetes</taxon>
        <taxon>Kitasatosporales</taxon>
        <taxon>Streptomycetaceae</taxon>
        <taxon>Streptomyces</taxon>
    </lineage>
</organism>
<evidence type="ECO:0000313" key="7">
    <source>
        <dbReference type="EMBL" id="PNE41130.1"/>
    </source>
</evidence>
<dbReference type="PANTHER" id="PTHR43712:SF2">
    <property type="entry name" value="O-METHYLTRANSFERASE CICE"/>
    <property type="match status" value="1"/>
</dbReference>
<keyword evidence="2" id="KW-0808">Transferase</keyword>
<evidence type="ECO:0000256" key="1">
    <source>
        <dbReference type="ARBA" id="ARBA00022603"/>
    </source>
</evidence>
<evidence type="ECO:0000256" key="3">
    <source>
        <dbReference type="ARBA" id="ARBA00022691"/>
    </source>
</evidence>
<dbReference type="PIRSF" id="PIRSF005739">
    <property type="entry name" value="O-mtase"/>
    <property type="match status" value="1"/>
</dbReference>
<protein>
    <recommendedName>
        <fullName evidence="9">Methyltransferase</fullName>
    </recommendedName>
</protein>
<dbReference type="SUPFAM" id="SSF46785">
    <property type="entry name" value="Winged helix' DNA-binding domain"/>
    <property type="match status" value="1"/>
</dbReference>
<dbReference type="Pfam" id="PF08100">
    <property type="entry name" value="Dimerisation"/>
    <property type="match status" value="1"/>
</dbReference>
<evidence type="ECO:0000259" key="6">
    <source>
        <dbReference type="Pfam" id="PF13649"/>
    </source>
</evidence>
<dbReference type="InterPro" id="IPR016461">
    <property type="entry name" value="COMT-like"/>
</dbReference>
<keyword evidence="3" id="KW-0949">S-adenosyl-L-methionine</keyword>
<dbReference type="InterPro" id="IPR041698">
    <property type="entry name" value="Methyltransf_25"/>
</dbReference>
<dbReference type="InterPro" id="IPR029063">
    <property type="entry name" value="SAM-dependent_MTases_sf"/>
</dbReference>
<evidence type="ECO:0008006" key="9">
    <source>
        <dbReference type="Google" id="ProtNLM"/>
    </source>
</evidence>
<name>A0A2N8PJH1_STRNR</name>
<dbReference type="RefSeq" id="WP_258017681.1">
    <property type="nucleotide sequence ID" value="NZ_LJSN01000002.1"/>
</dbReference>
<evidence type="ECO:0000256" key="2">
    <source>
        <dbReference type="ARBA" id="ARBA00022679"/>
    </source>
</evidence>
<sequence length="395" mass="43193">MVEQSVNLATATHDRTRAGGSPARPDNGVRELVDYNYLSTTTGERKTIRAAHQLYEHLISLWAPAIIETAHDLGVFARLSKGPGTVAELAADLDTDQRATRVLLGGLVAYGVLERSDDDGEGRYVLPEEFRHALLPGGTFSLVGKMAHDRHVAWSAWRNLGDAVRQGTRDRSGNDRTNQISETNYEDLTFGINFWAPPIVDVLSSFLAESGWKKDQAVSVLDVGCGTGLYSQLLLERFPSWTAEGIDAPRIIPLATRQAEKIGVGARFTGTVRDFWQHGWGEIVDLILFANIFHLQTDDSVQKLMRSAADVLAPDGLICIADQIVVDEARPTTAQDRFALLFAASMLATGGGDAYALSTYDQWLAEAGLERVAVLEAPMHRLLLVGHAGRHTRAH</sequence>
<proteinExistence type="predicted"/>
<accession>A0A2N8PJH1</accession>
<dbReference type="Proteomes" id="UP000236047">
    <property type="component" value="Unassembled WGS sequence"/>
</dbReference>
<dbReference type="SUPFAM" id="SSF53335">
    <property type="entry name" value="S-adenosyl-L-methionine-dependent methyltransferases"/>
    <property type="match status" value="1"/>
</dbReference>
<keyword evidence="1" id="KW-0489">Methyltransferase</keyword>
<dbReference type="GO" id="GO:0008168">
    <property type="term" value="F:methyltransferase activity"/>
    <property type="evidence" value="ECO:0007669"/>
    <property type="project" value="UniProtKB-KW"/>
</dbReference>
<dbReference type="GO" id="GO:0046983">
    <property type="term" value="F:protein dimerization activity"/>
    <property type="evidence" value="ECO:0007669"/>
    <property type="project" value="InterPro"/>
</dbReference>
<dbReference type="EMBL" id="LJSN01000002">
    <property type="protein sequence ID" value="PNE41130.1"/>
    <property type="molecule type" value="Genomic_DNA"/>
</dbReference>